<dbReference type="Gene3D" id="3.40.1490.10">
    <property type="entry name" value="Bit1"/>
    <property type="match status" value="1"/>
</dbReference>
<comment type="caution">
    <text evidence="1">The sequence shown here is derived from an EMBL/GenBank/DDBJ whole genome shotgun (WGS) entry which is preliminary data.</text>
</comment>
<dbReference type="Pfam" id="PF09391">
    <property type="entry name" value="DUF2000"/>
    <property type="match status" value="1"/>
</dbReference>
<reference evidence="2" key="1">
    <citation type="journal article" date="2019" name="Int. J. Syst. Evol. Microbiol.">
        <title>The Global Catalogue of Microorganisms (GCM) 10K type strain sequencing project: providing services to taxonomists for standard genome sequencing and annotation.</title>
        <authorList>
            <consortium name="The Broad Institute Genomics Platform"/>
            <consortium name="The Broad Institute Genome Sequencing Center for Infectious Disease"/>
            <person name="Wu L."/>
            <person name="Ma J."/>
        </authorList>
    </citation>
    <scope>NUCLEOTIDE SEQUENCE [LARGE SCALE GENOMIC DNA]</scope>
    <source>
        <strain evidence="2">KCTC 12848</strain>
    </source>
</reference>
<dbReference type="InterPro" id="IPR023476">
    <property type="entry name" value="Pep_tRNA_hydro_II_dom_sf"/>
</dbReference>
<evidence type="ECO:0000313" key="1">
    <source>
        <dbReference type="EMBL" id="MFC5054912.1"/>
    </source>
</evidence>
<dbReference type="EMBL" id="JBHSJB010000011">
    <property type="protein sequence ID" value="MFC5054912.1"/>
    <property type="molecule type" value="Genomic_DNA"/>
</dbReference>
<keyword evidence="2" id="KW-1185">Reference proteome</keyword>
<dbReference type="PIRSF" id="PIRSF033736">
    <property type="entry name" value="UCP033763"/>
    <property type="match status" value="1"/>
</dbReference>
<sequence>MLPTKLVLVLRDDLPPHLAANAAAVLGLTLGARLPGDLLGDDLEDADGTTHLGLNTHPVPVLTAPADRLKALHGAEDVLTVGFTEVARRSRTYAEYTEALAGANDPEFVAVALHGPRAEVSRLTRRLPLMA</sequence>
<organism evidence="1 2">
    <name type="scientific">Saccharothrix xinjiangensis</name>
    <dbReference type="NCBI Taxonomy" id="204798"/>
    <lineage>
        <taxon>Bacteria</taxon>
        <taxon>Bacillati</taxon>
        <taxon>Actinomycetota</taxon>
        <taxon>Actinomycetes</taxon>
        <taxon>Pseudonocardiales</taxon>
        <taxon>Pseudonocardiaceae</taxon>
        <taxon>Saccharothrix</taxon>
    </lineage>
</organism>
<dbReference type="RefSeq" id="WP_344033782.1">
    <property type="nucleotide sequence ID" value="NZ_BAAAKE010000001.1"/>
</dbReference>
<dbReference type="InterPro" id="IPR018988">
    <property type="entry name" value="DUF2000"/>
</dbReference>
<dbReference type="Proteomes" id="UP001595833">
    <property type="component" value="Unassembled WGS sequence"/>
</dbReference>
<name>A0ABV9XZW5_9PSEU</name>
<accession>A0ABV9XZW5</accession>
<gene>
    <name evidence="1" type="ORF">ACFPFM_14235</name>
</gene>
<proteinExistence type="predicted"/>
<evidence type="ECO:0000313" key="2">
    <source>
        <dbReference type="Proteomes" id="UP001595833"/>
    </source>
</evidence>
<protein>
    <submittedName>
        <fullName evidence="1">DUF2000 domain-containing protein</fullName>
    </submittedName>
</protein>
<dbReference type="SUPFAM" id="SSF102462">
    <property type="entry name" value="Peptidyl-tRNA hydrolase II"/>
    <property type="match status" value="1"/>
</dbReference>
<dbReference type="InterPro" id="IPR017021">
    <property type="entry name" value="UCP033763"/>
</dbReference>